<name>A0A2I0GKH0_PUNGR</name>
<keyword evidence="3" id="KW-1185">Reference proteome</keyword>
<organism evidence="2 3">
    <name type="scientific">Punica granatum</name>
    <name type="common">Pomegranate</name>
    <dbReference type="NCBI Taxonomy" id="22663"/>
    <lineage>
        <taxon>Eukaryota</taxon>
        <taxon>Viridiplantae</taxon>
        <taxon>Streptophyta</taxon>
        <taxon>Embryophyta</taxon>
        <taxon>Tracheophyta</taxon>
        <taxon>Spermatophyta</taxon>
        <taxon>Magnoliopsida</taxon>
        <taxon>eudicotyledons</taxon>
        <taxon>Gunneridae</taxon>
        <taxon>Pentapetalae</taxon>
        <taxon>rosids</taxon>
        <taxon>malvids</taxon>
        <taxon>Myrtales</taxon>
        <taxon>Lythraceae</taxon>
        <taxon>Punica</taxon>
    </lineage>
</organism>
<dbReference type="Proteomes" id="UP000233551">
    <property type="component" value="Unassembled WGS sequence"/>
</dbReference>
<dbReference type="EMBL" id="PGOL01045095">
    <property type="protein sequence ID" value="PKH59339.1"/>
    <property type="molecule type" value="Genomic_DNA"/>
</dbReference>
<evidence type="ECO:0000313" key="3">
    <source>
        <dbReference type="Proteomes" id="UP000233551"/>
    </source>
</evidence>
<accession>A0A2I0GKH0</accession>
<protein>
    <submittedName>
        <fullName evidence="2">Uncharacterized protein</fullName>
    </submittedName>
</protein>
<sequence length="74" mass="7794">MRQVGATQDSLPFFFAIPSIRRGSHRYRQPCRGGEGLRGAPIEGISLPLREGNLREGGVGNTASGGSVPTSSPK</sequence>
<gene>
    <name evidence="2" type="ORF">CRG98_050289</name>
</gene>
<dbReference type="AlphaFoldDB" id="A0A2I0GKH0"/>
<evidence type="ECO:0000256" key="1">
    <source>
        <dbReference type="SAM" id="MobiDB-lite"/>
    </source>
</evidence>
<feature type="compositionally biased region" description="Polar residues" evidence="1">
    <location>
        <begin position="61"/>
        <end position="74"/>
    </location>
</feature>
<proteinExistence type="predicted"/>
<evidence type="ECO:0000313" key="2">
    <source>
        <dbReference type="EMBL" id="PKH59339.1"/>
    </source>
</evidence>
<feature type="region of interest" description="Disordered" evidence="1">
    <location>
        <begin position="50"/>
        <end position="74"/>
    </location>
</feature>
<reference evidence="2 3" key="1">
    <citation type="submission" date="2017-11" db="EMBL/GenBank/DDBJ databases">
        <title>De-novo sequencing of pomegranate (Punica granatum L.) genome.</title>
        <authorList>
            <person name="Akparov Z."/>
            <person name="Amiraslanov A."/>
            <person name="Hajiyeva S."/>
            <person name="Abbasov M."/>
            <person name="Kaur K."/>
            <person name="Hamwieh A."/>
            <person name="Solovyev V."/>
            <person name="Salamov A."/>
            <person name="Braich B."/>
            <person name="Kosarev P."/>
            <person name="Mahmoud A."/>
            <person name="Hajiyev E."/>
            <person name="Babayeva S."/>
            <person name="Izzatullayeva V."/>
            <person name="Mammadov A."/>
            <person name="Mammadov A."/>
            <person name="Sharifova S."/>
            <person name="Ojaghi J."/>
            <person name="Eynullazada K."/>
            <person name="Bayramov B."/>
            <person name="Abdulazimova A."/>
            <person name="Shahmuradov I."/>
        </authorList>
    </citation>
    <scope>NUCLEOTIDE SEQUENCE [LARGE SCALE GENOMIC DNA]</scope>
    <source>
        <strain evidence="3">cv. AG2017</strain>
        <tissue evidence="2">Leaf</tissue>
    </source>
</reference>
<comment type="caution">
    <text evidence="2">The sequence shown here is derived from an EMBL/GenBank/DDBJ whole genome shotgun (WGS) entry which is preliminary data.</text>
</comment>